<organism evidence="1 2">
    <name type="scientific">Streptomyces finlayi</name>
    <dbReference type="NCBI Taxonomy" id="67296"/>
    <lineage>
        <taxon>Bacteria</taxon>
        <taxon>Bacillati</taxon>
        <taxon>Actinomycetota</taxon>
        <taxon>Actinomycetes</taxon>
        <taxon>Kitasatosporales</taxon>
        <taxon>Streptomycetaceae</taxon>
        <taxon>Streptomyces</taxon>
    </lineage>
</organism>
<keyword evidence="2" id="KW-1185">Reference proteome</keyword>
<dbReference type="Proteomes" id="UP000515307">
    <property type="component" value="Chromosome"/>
</dbReference>
<evidence type="ECO:0000313" key="1">
    <source>
        <dbReference type="EMBL" id="QNE74749.1"/>
    </source>
</evidence>
<sequence length="92" mass="9926">MESDLSAARQWRQRDPEHGAKVMEYGIHSLISVPLHARGVVLGMANFWRAGNAEPAEVCSSSPSSPNAGAPVDTPAGKVIWWEQAISPTEDD</sequence>
<gene>
    <name evidence="1" type="ORF">F0344_09135</name>
</gene>
<dbReference type="KEGG" id="sfiy:F0344_09135"/>
<dbReference type="EMBL" id="CP045702">
    <property type="protein sequence ID" value="QNE74749.1"/>
    <property type="molecule type" value="Genomic_DNA"/>
</dbReference>
<protein>
    <recommendedName>
        <fullName evidence="3">GAF domain-containing protein</fullName>
    </recommendedName>
</protein>
<reference evidence="2" key="1">
    <citation type="submission" date="2019-10" db="EMBL/GenBank/DDBJ databases">
        <title>Antimicrobial potential of Antarctic Bacteria.</title>
        <authorList>
            <person name="Benaud N."/>
            <person name="Edwards R.J."/>
            <person name="Ferrari B.C."/>
        </authorList>
    </citation>
    <scope>NUCLEOTIDE SEQUENCE [LARGE SCALE GENOMIC DNA]</scope>
    <source>
        <strain evidence="2">NBSH44</strain>
    </source>
</reference>
<dbReference type="AlphaFoldDB" id="A0A7G7BHD4"/>
<evidence type="ECO:0008006" key="3">
    <source>
        <dbReference type="Google" id="ProtNLM"/>
    </source>
</evidence>
<accession>A0A7G7BHD4</accession>
<proteinExistence type="predicted"/>
<name>A0A7G7BHD4_9ACTN</name>
<evidence type="ECO:0000313" key="2">
    <source>
        <dbReference type="Proteomes" id="UP000515307"/>
    </source>
</evidence>